<protein>
    <submittedName>
        <fullName evidence="2">Uncharacterized protein</fullName>
    </submittedName>
</protein>
<dbReference type="GeneID" id="4171411"/>
<feature type="transmembrane region" description="Helical" evidence="1">
    <location>
        <begin position="71"/>
        <end position="93"/>
    </location>
</feature>
<dbReference type="eggNOG" id="arCOG12104">
    <property type="taxonomic scope" value="Archaea"/>
</dbReference>
<keyword evidence="1" id="KW-0812">Transmembrane</keyword>
<geneLocation type="plasmid" evidence="2 3">
    <name>PL47</name>
</geneLocation>
<accession>Q18DD7</accession>
<gene>
    <name evidence="2" type="ordered locus">HQ_4005A</name>
</gene>
<reference evidence="2 3" key="1">
    <citation type="journal article" date="2006" name="BMC Genomics">
        <title>The genome of the square archaeon Haloquadratum walsbyi: life at the limits of water activity.</title>
        <authorList>
            <person name="Bolhuis H.H."/>
            <person name="Palm P.P."/>
            <person name="Wende A.W."/>
            <person name="Falb M.M."/>
            <person name="Rampp M.M."/>
            <person name="Rodriguez-Valera F.F."/>
            <person name="Pfeiffer F.F."/>
            <person name="Oesterhelt D.D."/>
        </authorList>
    </citation>
    <scope>NUCLEOTIDE SEQUENCE [LARGE SCALE GENOMIC DNA]</scope>
    <source>
        <strain evidence="3">DSM 16790 / HBSQ001</strain>
        <plasmid evidence="3">Plasmid PL47</plasmid>
    </source>
</reference>
<feature type="transmembrane region" description="Helical" evidence="1">
    <location>
        <begin position="216"/>
        <end position="236"/>
    </location>
</feature>
<feature type="transmembrane region" description="Helical" evidence="1">
    <location>
        <begin position="113"/>
        <end position="134"/>
    </location>
</feature>
<dbReference type="AlphaFoldDB" id="Q18DD7"/>
<dbReference type="Proteomes" id="UP000001975">
    <property type="component" value="Plasmid PL47"/>
</dbReference>
<feature type="transmembrane region" description="Helical" evidence="1">
    <location>
        <begin position="38"/>
        <end position="59"/>
    </location>
</feature>
<keyword evidence="1" id="KW-1133">Transmembrane helix</keyword>
<keyword evidence="3" id="KW-1185">Reference proteome</keyword>
<proteinExistence type="predicted"/>
<evidence type="ECO:0000313" key="3">
    <source>
        <dbReference type="Proteomes" id="UP000001975"/>
    </source>
</evidence>
<dbReference type="RefSeq" id="WP_011572909.1">
    <property type="nucleotide sequence ID" value="NC_008213.1"/>
</dbReference>
<keyword evidence="2" id="KW-0614">Plasmid</keyword>
<dbReference type="KEGG" id="hwa:HQ_4005A"/>
<name>Q18DD7_HALWD</name>
<evidence type="ECO:0000313" key="2">
    <source>
        <dbReference type="EMBL" id="CAJ51095.1"/>
    </source>
</evidence>
<dbReference type="HOGENOM" id="CLU_1109493_0_0_2"/>
<feature type="transmembrane region" description="Helical" evidence="1">
    <location>
        <begin position="184"/>
        <end position="204"/>
    </location>
</feature>
<keyword evidence="1" id="KW-0472">Membrane</keyword>
<sequence>MVRTGIGQIRILFDIVFNPQNLIESSSQYTDQSAVNRLSTIISVTVFFLLNVILYALPLSLQGIGFVDADIIPLLINNSISIVSFGFLTYSLYHSGIWLVRGSNGLIPSYRIVMINTSIYLAIIFNLLWIGIFISNTLTGLFNWAFQVLFETVGYYIAIPPGFGDGFNSINPAEVSSLLLLDRAIIVGLLISSCYYLYVLYIGARRVHGLTRYESVLVMGFVLSSPITFAAISLIIGEYLNIPSFFRLGA</sequence>
<organism evidence="2 3">
    <name type="scientific">Haloquadratum walsbyi (strain DSM 16790 / HBSQ001)</name>
    <dbReference type="NCBI Taxonomy" id="362976"/>
    <lineage>
        <taxon>Archaea</taxon>
        <taxon>Methanobacteriati</taxon>
        <taxon>Methanobacteriota</taxon>
        <taxon>Stenosarchaea group</taxon>
        <taxon>Halobacteria</taxon>
        <taxon>Halobacteriales</taxon>
        <taxon>Haloferacaceae</taxon>
        <taxon>Haloquadratum</taxon>
    </lineage>
</organism>
<dbReference type="EMBL" id="AM180089">
    <property type="protein sequence ID" value="CAJ51095.1"/>
    <property type="molecule type" value="Genomic_DNA"/>
</dbReference>
<evidence type="ECO:0000256" key="1">
    <source>
        <dbReference type="SAM" id="Phobius"/>
    </source>
</evidence>